<evidence type="ECO:0000313" key="3">
    <source>
        <dbReference type="Proteomes" id="UP000196027"/>
    </source>
</evidence>
<name>A0A1Y0I9Y8_9GAMM</name>
<sequence length="214" mass="23086">MPTQKPSKKLMRLASPLLPLGLAIIASSANAGVRSLTSDEMTETYIQDSTIIVTSAKRDVDDEKKAKAYATLTISPGEAAQTEAEEQVEFEEFRDRQDQMVEGAVAAAEEQARDATFALLEQNAILPPPDVSGITAPRPMPNIPGFAVPEGDFNYQFYGNQLGLGKVNDQLVMSFGNLPGIEDVNLPRAINEGPIQMTPRPGGGFDLIIDIPQN</sequence>
<keyword evidence="3" id="KW-1185">Reference proteome</keyword>
<feature type="signal peptide" evidence="1">
    <location>
        <begin position="1"/>
        <end position="31"/>
    </location>
</feature>
<gene>
    <name evidence="2" type="ORF">OLMES_3296</name>
</gene>
<dbReference type="Proteomes" id="UP000196027">
    <property type="component" value="Chromosome"/>
</dbReference>
<dbReference type="AlphaFoldDB" id="A0A1Y0I9Y8"/>
<feature type="chain" id="PRO_5012214520" evidence="1">
    <location>
        <begin position="32"/>
        <end position="214"/>
    </location>
</feature>
<dbReference type="EMBL" id="CP021425">
    <property type="protein sequence ID" value="ARU57337.1"/>
    <property type="molecule type" value="Genomic_DNA"/>
</dbReference>
<dbReference type="RefSeq" id="WP_087462240.1">
    <property type="nucleotide sequence ID" value="NZ_CP021425.1"/>
</dbReference>
<organism evidence="2 3">
    <name type="scientific">Oleiphilus messinensis</name>
    <dbReference type="NCBI Taxonomy" id="141451"/>
    <lineage>
        <taxon>Bacteria</taxon>
        <taxon>Pseudomonadati</taxon>
        <taxon>Pseudomonadota</taxon>
        <taxon>Gammaproteobacteria</taxon>
        <taxon>Oceanospirillales</taxon>
        <taxon>Oleiphilaceae</taxon>
        <taxon>Oleiphilus</taxon>
    </lineage>
</organism>
<protein>
    <submittedName>
        <fullName evidence="2">Uncharacterized protein</fullName>
    </submittedName>
</protein>
<proteinExistence type="predicted"/>
<dbReference type="KEGG" id="ome:OLMES_3296"/>
<reference evidence="2 3" key="1">
    <citation type="submission" date="2017-05" db="EMBL/GenBank/DDBJ databases">
        <title>Genomic insights into alkan degradation activity of Oleiphilus messinensis.</title>
        <authorList>
            <person name="Kozyavkin S.A."/>
            <person name="Slesarev A.I."/>
            <person name="Golyshin P.N."/>
            <person name="Korzhenkov A."/>
            <person name="Golyshina O.N."/>
            <person name="Toshchakov S.V."/>
        </authorList>
    </citation>
    <scope>NUCLEOTIDE SEQUENCE [LARGE SCALE GENOMIC DNA]</scope>
    <source>
        <strain evidence="2 3">ME102</strain>
    </source>
</reference>
<accession>A0A1Y0I9Y8</accession>
<evidence type="ECO:0000256" key="1">
    <source>
        <dbReference type="SAM" id="SignalP"/>
    </source>
</evidence>
<keyword evidence="1" id="KW-0732">Signal</keyword>
<evidence type="ECO:0000313" key="2">
    <source>
        <dbReference type="EMBL" id="ARU57337.1"/>
    </source>
</evidence>
<dbReference type="OrthoDB" id="6364155at2"/>